<gene>
    <name evidence="4" type="ORF">MW046_10280</name>
</gene>
<feature type="region of interest" description="Disordered" evidence="2">
    <location>
        <begin position="628"/>
        <end position="648"/>
    </location>
</feature>
<dbReference type="InterPro" id="IPR039424">
    <property type="entry name" value="SBP_5"/>
</dbReference>
<evidence type="ECO:0000256" key="1">
    <source>
        <dbReference type="ARBA" id="ARBA00022729"/>
    </source>
</evidence>
<evidence type="ECO:0000256" key="2">
    <source>
        <dbReference type="SAM" id="MobiDB-lite"/>
    </source>
</evidence>
<name>A0A8T9ZZY1_9EURY</name>
<dbReference type="GO" id="GO:0015833">
    <property type="term" value="P:peptide transport"/>
    <property type="evidence" value="ECO:0007669"/>
    <property type="project" value="TreeGrafter"/>
</dbReference>
<dbReference type="SUPFAM" id="SSF53850">
    <property type="entry name" value="Periplasmic binding protein-like II"/>
    <property type="match status" value="2"/>
</dbReference>
<keyword evidence="5" id="KW-1185">Reference proteome</keyword>
<dbReference type="AlphaFoldDB" id="A0A8T9ZZY1"/>
<dbReference type="PROSITE" id="PS51318">
    <property type="entry name" value="TAT"/>
    <property type="match status" value="1"/>
</dbReference>
<protein>
    <submittedName>
        <fullName evidence="4">ABC transporter substrate-binding protein</fullName>
    </submittedName>
</protein>
<dbReference type="CDD" id="cd00995">
    <property type="entry name" value="PBP2_NikA_DppA_OppA_like"/>
    <property type="match status" value="1"/>
</dbReference>
<dbReference type="Gene3D" id="3.40.190.10">
    <property type="entry name" value="Periplasmic binding protein-like II"/>
    <property type="match status" value="1"/>
</dbReference>
<dbReference type="PANTHER" id="PTHR30290">
    <property type="entry name" value="PERIPLASMIC BINDING COMPONENT OF ABC TRANSPORTER"/>
    <property type="match status" value="1"/>
</dbReference>
<accession>A0A8T9ZZY1</accession>
<evidence type="ECO:0000259" key="3">
    <source>
        <dbReference type="Pfam" id="PF00496"/>
    </source>
</evidence>
<dbReference type="KEGG" id="haad:MW046_10280"/>
<dbReference type="Pfam" id="PF00496">
    <property type="entry name" value="SBP_bac_5"/>
    <property type="match status" value="1"/>
</dbReference>
<dbReference type="GO" id="GO:1904680">
    <property type="term" value="F:peptide transmembrane transporter activity"/>
    <property type="evidence" value="ECO:0007669"/>
    <property type="project" value="TreeGrafter"/>
</dbReference>
<feature type="domain" description="Solute-binding protein family 5" evidence="3">
    <location>
        <begin position="306"/>
        <end position="606"/>
    </location>
</feature>
<evidence type="ECO:0000313" key="5">
    <source>
        <dbReference type="Proteomes" id="UP000831768"/>
    </source>
</evidence>
<dbReference type="InterPro" id="IPR000914">
    <property type="entry name" value="SBP_5_dom"/>
</dbReference>
<dbReference type="EMBL" id="CP096019">
    <property type="protein sequence ID" value="UPM42344.1"/>
    <property type="molecule type" value="Genomic_DNA"/>
</dbReference>
<dbReference type="RefSeq" id="WP_247993018.1">
    <property type="nucleotide sequence ID" value="NZ_CP096019.1"/>
</dbReference>
<sequence length="648" mass="72977">MTIKDTSSDVSTSQESIRRLSRRQYLRASLLAGVSAIAGCNRATSNIQPHAPGNVSESVPTKYWHDWPTIDAGTPPLEYTARVGAPLDPVTVEYSSEDDPWMREHALLFERALDSLGVPSKLIDRPLNQLYAQSWDTAGLENVISMSSQGPDPQRGLDPNPFLMRLHKANPSNYTNYWHPTINELLDTQRQLTGEPKRREKLVGRIQRLFAADVGDIITLFPNVITAANTEKWNGYVPTPGNGYTGDAFQWTEVNLQPKTDDTAYVKGVTTSMNSLNLPWAAGGDEELRLKFIYDSLFDASPNLDIIPALGTDAEVTGDETVEVKLREGVTWHDGTPFTAEDVKFSTEFYIEENSTSQATFYKPIESVDVLSSHRVRFNLKWPDASFTTQRLVRSAIIPKHRWEAIDSPAQHNPTEPIGTGPFKFVRWNQGTRFELERNDEHWMFDDDWRATALGEHATRGRGIERIIWINVGNVDAILGALTQGQLDAVGSTLSNAQADRVAASDAIEKLSTESFAPVAVKLMHSCPLIRDKEFRIALSMAVDNRSFIEDVLRSEATLPEGENYISELVSPWYTPETHHYRHDPTEARRILERAGYLWGDDDTLHFPNEDGWAAFLERIRNGNTHKRREELRQPDFSKRAQTTEGQS</sequence>
<dbReference type="InterPro" id="IPR006311">
    <property type="entry name" value="TAT_signal"/>
</dbReference>
<dbReference type="GeneID" id="71928437"/>
<evidence type="ECO:0000313" key="4">
    <source>
        <dbReference type="EMBL" id="UPM42344.1"/>
    </source>
</evidence>
<reference evidence="4" key="1">
    <citation type="submission" date="2022-04" db="EMBL/GenBank/DDBJ databases">
        <title>Halocatena sp. nov., isolated from a salt lake.</title>
        <authorList>
            <person name="Cui H.-L."/>
        </authorList>
    </citation>
    <scope>NUCLEOTIDE SEQUENCE</scope>
    <source>
        <strain evidence="4">AD-1</strain>
    </source>
</reference>
<organism evidence="4 5">
    <name type="scientific">Halocatena salina</name>
    <dbReference type="NCBI Taxonomy" id="2934340"/>
    <lineage>
        <taxon>Archaea</taxon>
        <taxon>Methanobacteriati</taxon>
        <taxon>Methanobacteriota</taxon>
        <taxon>Stenosarchaea group</taxon>
        <taxon>Halobacteria</taxon>
        <taxon>Halobacteriales</taxon>
        <taxon>Natronomonadaceae</taxon>
        <taxon>Halocatena</taxon>
    </lineage>
</organism>
<keyword evidence="1" id="KW-0732">Signal</keyword>
<dbReference type="Proteomes" id="UP000831768">
    <property type="component" value="Chromosome"/>
</dbReference>
<dbReference type="Gene3D" id="3.10.105.10">
    <property type="entry name" value="Dipeptide-binding Protein, Domain 3"/>
    <property type="match status" value="2"/>
</dbReference>
<feature type="compositionally biased region" description="Basic and acidic residues" evidence="2">
    <location>
        <begin position="628"/>
        <end position="639"/>
    </location>
</feature>
<dbReference type="PANTHER" id="PTHR30290:SF38">
    <property type="entry name" value="D,D-DIPEPTIDE-BINDING PERIPLASMIC PROTEIN DDPA-RELATED"/>
    <property type="match status" value="1"/>
</dbReference>
<proteinExistence type="predicted"/>